<proteinExistence type="predicted"/>
<evidence type="ECO:0000313" key="1">
    <source>
        <dbReference type="EMBL" id="PSB57584.1"/>
    </source>
</evidence>
<dbReference type="AlphaFoldDB" id="A0A2T1GII5"/>
<organism evidence="1 2">
    <name type="scientific">Chamaesiphon polymorphus CCALA 037</name>
    <dbReference type="NCBI Taxonomy" id="2107692"/>
    <lineage>
        <taxon>Bacteria</taxon>
        <taxon>Bacillati</taxon>
        <taxon>Cyanobacteriota</taxon>
        <taxon>Cyanophyceae</taxon>
        <taxon>Gomontiellales</taxon>
        <taxon>Chamaesiphonaceae</taxon>
        <taxon>Chamaesiphon</taxon>
    </lineage>
</organism>
<accession>A0A2T1GII5</accession>
<dbReference type="EMBL" id="PVWO01000070">
    <property type="protein sequence ID" value="PSB57584.1"/>
    <property type="molecule type" value="Genomic_DNA"/>
</dbReference>
<dbReference type="OrthoDB" id="465343at2"/>
<name>A0A2T1GII5_9CYAN</name>
<dbReference type="Proteomes" id="UP000238937">
    <property type="component" value="Unassembled WGS sequence"/>
</dbReference>
<dbReference type="PIRSF" id="PIRSF020893">
    <property type="entry name" value="UCP020893"/>
    <property type="match status" value="1"/>
</dbReference>
<dbReference type="RefSeq" id="WP_106302459.1">
    <property type="nucleotide sequence ID" value="NZ_PVWO01000070.1"/>
</dbReference>
<sequence length="178" mass="19639">MSLSTLSVPNNIKFDEAIELTQAFLLQLKKQELTPAQIQDFVSELVQTANGARGFFVTYLTSPDPICDEPQPEIIAALHAHPEVAADLLVKNIAMSTAQQIYHQRRNDSDMATSSATVAARTTKIIQQLNLPQIWDMCRELVASIETGTGSYSDFLTRWGYDEEQKTAIAQAVAPLSV</sequence>
<gene>
    <name evidence="1" type="ORF">C7B77_07845</name>
</gene>
<comment type="caution">
    <text evidence="1">The sequence shown here is derived from an EMBL/GenBank/DDBJ whole genome shotgun (WGS) entry which is preliminary data.</text>
</comment>
<keyword evidence="2" id="KW-1185">Reference proteome</keyword>
<dbReference type="InterPro" id="IPR016780">
    <property type="entry name" value="UCP020893"/>
</dbReference>
<evidence type="ECO:0000313" key="2">
    <source>
        <dbReference type="Proteomes" id="UP000238937"/>
    </source>
</evidence>
<protein>
    <submittedName>
        <fullName evidence="1">Uncharacterized protein</fullName>
    </submittedName>
</protein>
<reference evidence="1 2" key="1">
    <citation type="submission" date="2018-03" db="EMBL/GenBank/DDBJ databases">
        <title>The ancient ancestry and fast evolution of plastids.</title>
        <authorList>
            <person name="Moore K.R."/>
            <person name="Magnabosco C."/>
            <person name="Momper L."/>
            <person name="Gold D.A."/>
            <person name="Bosak T."/>
            <person name="Fournier G.P."/>
        </authorList>
    </citation>
    <scope>NUCLEOTIDE SEQUENCE [LARGE SCALE GENOMIC DNA]</scope>
    <source>
        <strain evidence="1 2">CCALA 037</strain>
    </source>
</reference>